<dbReference type="Proteomes" id="UP001551482">
    <property type="component" value="Unassembled WGS sequence"/>
</dbReference>
<feature type="domain" description="ARB-07466-like C-terminal" evidence="3">
    <location>
        <begin position="237"/>
        <end position="281"/>
    </location>
</feature>
<gene>
    <name evidence="4" type="ORF">AB0C36_30690</name>
</gene>
<proteinExistence type="predicted"/>
<evidence type="ECO:0000313" key="5">
    <source>
        <dbReference type="Proteomes" id="UP001551482"/>
    </source>
</evidence>
<sequence length="305" mass="31939">MGQRKRSSERSEQSGIVGWAVALLVVLGLFAGVAVVVMKMLPDGGPEHDECTVTASDGTADFDPAQAANAATIAAVAQARGLPERAVTIALATSMQESKLFNIDYGDADSLGLFQQRPSQGWGTPEQVQDPVYAAGKFYDGLVKVRGYETMPLTEAAQEVQRSAFPEAYAKHEPEAAVLAAALTGRAPGALSCRLKGDPAPATAAPIRSALAEEFTPVLPAQSITETASGTLSVRPGADPGRGWAIASWTVAHASELRVREIAFDGKVWTREDSGKGWRVGQATGPSGGSPPPADPTIVRIRYAD</sequence>
<dbReference type="Pfam" id="PF26571">
    <property type="entry name" value="VldE"/>
    <property type="match status" value="1"/>
</dbReference>
<accession>A0ABV3DQ32</accession>
<protein>
    <recommendedName>
        <fullName evidence="3">ARB-07466-like C-terminal domain-containing protein</fullName>
    </recommendedName>
</protein>
<keyword evidence="2" id="KW-0812">Transmembrane</keyword>
<dbReference type="InterPro" id="IPR058593">
    <property type="entry name" value="ARB_07466-like_C"/>
</dbReference>
<evidence type="ECO:0000313" key="4">
    <source>
        <dbReference type="EMBL" id="MEU8137867.1"/>
    </source>
</evidence>
<evidence type="ECO:0000256" key="1">
    <source>
        <dbReference type="SAM" id="MobiDB-lite"/>
    </source>
</evidence>
<evidence type="ECO:0000256" key="2">
    <source>
        <dbReference type="SAM" id="Phobius"/>
    </source>
</evidence>
<keyword evidence="2" id="KW-1133">Transmembrane helix</keyword>
<keyword evidence="2" id="KW-0472">Membrane</keyword>
<dbReference type="EMBL" id="JBEZFP010000102">
    <property type="protein sequence ID" value="MEU8137867.1"/>
    <property type="molecule type" value="Genomic_DNA"/>
</dbReference>
<keyword evidence="5" id="KW-1185">Reference proteome</keyword>
<name>A0ABV3DQ32_9ACTN</name>
<evidence type="ECO:0000259" key="3">
    <source>
        <dbReference type="Pfam" id="PF26571"/>
    </source>
</evidence>
<feature type="region of interest" description="Disordered" evidence="1">
    <location>
        <begin position="274"/>
        <end position="305"/>
    </location>
</feature>
<comment type="caution">
    <text evidence="4">The sequence shown here is derived from an EMBL/GenBank/DDBJ whole genome shotgun (WGS) entry which is preliminary data.</text>
</comment>
<reference evidence="4 5" key="1">
    <citation type="submission" date="2024-06" db="EMBL/GenBank/DDBJ databases">
        <title>The Natural Products Discovery Center: Release of the First 8490 Sequenced Strains for Exploring Actinobacteria Biosynthetic Diversity.</title>
        <authorList>
            <person name="Kalkreuter E."/>
            <person name="Kautsar S.A."/>
            <person name="Yang D."/>
            <person name="Bader C.D."/>
            <person name="Teijaro C.N."/>
            <person name="Fluegel L."/>
            <person name="Davis C.M."/>
            <person name="Simpson J.R."/>
            <person name="Lauterbach L."/>
            <person name="Steele A.D."/>
            <person name="Gui C."/>
            <person name="Meng S."/>
            <person name="Li G."/>
            <person name="Viehrig K."/>
            <person name="Ye F."/>
            <person name="Su P."/>
            <person name="Kiefer A.F."/>
            <person name="Nichols A."/>
            <person name="Cepeda A.J."/>
            <person name="Yan W."/>
            <person name="Fan B."/>
            <person name="Jiang Y."/>
            <person name="Adhikari A."/>
            <person name="Zheng C.-J."/>
            <person name="Schuster L."/>
            <person name="Cowan T.M."/>
            <person name="Smanski M.J."/>
            <person name="Chevrette M.G."/>
            <person name="De Carvalho L.P.S."/>
            <person name="Shen B."/>
        </authorList>
    </citation>
    <scope>NUCLEOTIDE SEQUENCE [LARGE SCALE GENOMIC DNA]</scope>
    <source>
        <strain evidence="4 5">NPDC048946</strain>
    </source>
</reference>
<feature type="transmembrane region" description="Helical" evidence="2">
    <location>
        <begin position="16"/>
        <end position="38"/>
    </location>
</feature>
<organism evidence="4 5">
    <name type="scientific">Streptodolium elevatio</name>
    <dbReference type="NCBI Taxonomy" id="3157996"/>
    <lineage>
        <taxon>Bacteria</taxon>
        <taxon>Bacillati</taxon>
        <taxon>Actinomycetota</taxon>
        <taxon>Actinomycetes</taxon>
        <taxon>Kitasatosporales</taxon>
        <taxon>Streptomycetaceae</taxon>
        <taxon>Streptodolium</taxon>
    </lineage>
</organism>